<feature type="compositionally biased region" description="Basic and acidic residues" evidence="1">
    <location>
        <begin position="8"/>
        <end position="19"/>
    </location>
</feature>
<feature type="region of interest" description="Disordered" evidence="1">
    <location>
        <begin position="371"/>
        <end position="478"/>
    </location>
</feature>
<feature type="compositionally biased region" description="Polar residues" evidence="1">
    <location>
        <begin position="393"/>
        <end position="413"/>
    </location>
</feature>
<organism evidence="2 3">
    <name type="scientific">Penicillium capsulatum</name>
    <dbReference type="NCBI Taxonomy" id="69766"/>
    <lineage>
        <taxon>Eukaryota</taxon>
        <taxon>Fungi</taxon>
        <taxon>Dikarya</taxon>
        <taxon>Ascomycota</taxon>
        <taxon>Pezizomycotina</taxon>
        <taxon>Eurotiomycetes</taxon>
        <taxon>Eurotiomycetidae</taxon>
        <taxon>Eurotiales</taxon>
        <taxon>Aspergillaceae</taxon>
        <taxon>Penicillium</taxon>
    </lineage>
</organism>
<reference evidence="2" key="1">
    <citation type="submission" date="2022-11" db="EMBL/GenBank/DDBJ databases">
        <authorList>
            <person name="Petersen C."/>
        </authorList>
    </citation>
    <scope>NUCLEOTIDE SEQUENCE</scope>
    <source>
        <strain evidence="2">IBT 21917</strain>
    </source>
</reference>
<feature type="region of interest" description="Disordered" evidence="1">
    <location>
        <begin position="1"/>
        <end position="23"/>
    </location>
</feature>
<comment type="caution">
    <text evidence="2">The sequence shown here is derived from an EMBL/GenBank/DDBJ whole genome shotgun (WGS) entry which is preliminary data.</text>
</comment>
<proteinExistence type="predicted"/>
<feature type="compositionally biased region" description="Basic and acidic residues" evidence="1">
    <location>
        <begin position="219"/>
        <end position="233"/>
    </location>
</feature>
<feature type="compositionally biased region" description="Basic and acidic residues" evidence="1">
    <location>
        <begin position="371"/>
        <end position="380"/>
    </location>
</feature>
<dbReference type="AlphaFoldDB" id="A0A9W9LHS1"/>
<gene>
    <name evidence="2" type="ORF">N7492_009115</name>
</gene>
<feature type="compositionally biased region" description="Low complexity" evidence="1">
    <location>
        <begin position="437"/>
        <end position="447"/>
    </location>
</feature>
<name>A0A9W9LHS1_9EURO</name>
<dbReference type="Proteomes" id="UP001146351">
    <property type="component" value="Unassembled WGS sequence"/>
</dbReference>
<evidence type="ECO:0000256" key="1">
    <source>
        <dbReference type="SAM" id="MobiDB-lite"/>
    </source>
</evidence>
<reference evidence="2" key="2">
    <citation type="journal article" date="2023" name="IMA Fungus">
        <title>Comparative genomic study of the Penicillium genus elucidates a diverse pangenome and 15 lateral gene transfer events.</title>
        <authorList>
            <person name="Petersen C."/>
            <person name="Sorensen T."/>
            <person name="Nielsen M.R."/>
            <person name="Sondergaard T.E."/>
            <person name="Sorensen J.L."/>
            <person name="Fitzpatrick D.A."/>
            <person name="Frisvad J.C."/>
            <person name="Nielsen K.L."/>
        </authorList>
    </citation>
    <scope>NUCLEOTIDE SEQUENCE</scope>
    <source>
        <strain evidence="2">IBT 21917</strain>
    </source>
</reference>
<feature type="region of interest" description="Disordered" evidence="1">
    <location>
        <begin position="209"/>
        <end position="292"/>
    </location>
</feature>
<feature type="compositionally biased region" description="Polar residues" evidence="1">
    <location>
        <begin position="266"/>
        <end position="278"/>
    </location>
</feature>
<evidence type="ECO:0000313" key="2">
    <source>
        <dbReference type="EMBL" id="KAJ5156312.1"/>
    </source>
</evidence>
<dbReference type="EMBL" id="JAPQKO010000006">
    <property type="protein sequence ID" value="KAJ5156312.1"/>
    <property type="molecule type" value="Genomic_DNA"/>
</dbReference>
<evidence type="ECO:0000313" key="3">
    <source>
        <dbReference type="Proteomes" id="UP001146351"/>
    </source>
</evidence>
<keyword evidence="3" id="KW-1185">Reference proteome</keyword>
<sequence length="648" mass="72834">MANSGDPDCSHHPTGDQPRKINFVSPRRNIKLPKFMTPWTYTNSIATLMKRYETLLDSDESLALYMQKPLDACALDKELQNGLESEFPRVIEYQTGDSTSHLPPAWTHVIRDATPDQFQGPRDHFYRRCVDGVLVEVPDYVFNLLRILQEKVGSQPSPGDMRQEAEVVDGISCQLANLVEVLTATRDHVLRVQNKFQMRSDAIRVLLHEGQPQPVSNTNRDEGQRAQAAKESRNYASQKQHHSVVPVLPLMHQGQESTLGKRKIEASQSQPPQEQHLSPSDKDLEESQKRQCTSPACIKSSLSQSQLALNTEWDKGQTEKKRELSLSELFHKPPPYTPDMSPEVAAEVARLEALERDLANQPVSQQLLEKANRTKGRGDQWTKAFDPRPPQPQHTDTQGTVPNQGYGDTQTEAARTHPLQTPHPVVPSLSQRKDQDQQGQQYTQAIQNSPARAETPPVSQWERENSTLSSQGGDIPYQAPRKEMTSAAFHPINRGSPVYQTASLSMTQSVPRREGDIEMIDTSADAVETSDARSTITPNAEVMQDERVHVPSNPIPLSTEKGMEGIPIATNGHPMPPSADEHANGYYFIEEHKYHGKTWNELRILYAVRFNVLRSTNGLVQHWLRWRAQGRKLVILKVRQRPPGAGAQ</sequence>
<feature type="compositionally biased region" description="Basic and acidic residues" evidence="1">
    <location>
        <begin position="279"/>
        <end position="289"/>
    </location>
</feature>
<protein>
    <submittedName>
        <fullName evidence="2">Uncharacterized protein</fullName>
    </submittedName>
</protein>
<accession>A0A9W9LHS1</accession>